<evidence type="ECO:0000256" key="1">
    <source>
        <dbReference type="SAM" id="Phobius"/>
    </source>
</evidence>
<feature type="transmembrane region" description="Helical" evidence="1">
    <location>
        <begin position="102"/>
        <end position="121"/>
    </location>
</feature>
<feature type="transmembrane region" description="Helical" evidence="1">
    <location>
        <begin position="310"/>
        <end position="329"/>
    </location>
</feature>
<feature type="transmembrane region" description="Helical" evidence="1">
    <location>
        <begin position="128"/>
        <end position="148"/>
    </location>
</feature>
<name>A0A7W9W4W4_ARMRO</name>
<dbReference type="PANTHER" id="PTHR16214">
    <property type="entry name" value="TRANSMEMBRANE PROTEIN 260"/>
    <property type="match status" value="1"/>
</dbReference>
<dbReference type="Proteomes" id="UP000520814">
    <property type="component" value="Unassembled WGS sequence"/>
</dbReference>
<accession>A0A7W9W4W4</accession>
<dbReference type="InterPro" id="IPR052724">
    <property type="entry name" value="GT117_domain-containing"/>
</dbReference>
<feature type="transmembrane region" description="Helical" evidence="1">
    <location>
        <begin position="341"/>
        <end position="361"/>
    </location>
</feature>
<sequence length="575" mass="61856">MLSKISSDSRTMLALGLAFWALYLATLCPTVFRGDSGEIIAAIWGQGVIHPPGYPLFTLLGKLFLVLVPFGEPAFRIGVLVALGGAAAVACLYRVLRALDVPVRAALGAAAFFGGSLTFWSQCNRVEVYSLHLFLVLLAIWQCLRFRATGDERALFLACFSVGLGLAHHLTVALLVPGLLVLCGARLWQVSGLARRLLVGIGLLVLSGLPLYTILWGKLGSPEAFWAHVTGQSYRIFLAPPTTWSALQKPLTLAGAIFAENGFGPLWVLTALGGVALGRRQPGTLAGLVLMGLAMAGYCLCYTIEDIASYYLVPLALVVVLVGVALGQVEQALERRQRPRILALGACFVLPAFGLTLSFPACNLHAATGIRQLAVQKLLACAPGSVLLCQGDEDTYSLRYVHQILKLRPDVTVLDPEQLAQRGGASLEGRPLASTYFGTSAQNAAQLGESLELEWLRTHYIPVPRGVILVLVPLASPPAMTDVIAQSKAAWETIDLPELPVAATATEVDGDYTRRHYVTMLCNYAFLYEQVGQPEQAQKVYQVALDWAPELARTTLKGMEARSKVAVQLLSATKP</sequence>
<feature type="transmembrane region" description="Helical" evidence="1">
    <location>
        <begin position="12"/>
        <end position="32"/>
    </location>
</feature>
<reference evidence="2 3" key="1">
    <citation type="submission" date="2020-08" db="EMBL/GenBank/DDBJ databases">
        <title>Genomic Encyclopedia of Type Strains, Phase IV (KMG-IV): sequencing the most valuable type-strain genomes for metagenomic binning, comparative biology and taxonomic classification.</title>
        <authorList>
            <person name="Goeker M."/>
        </authorList>
    </citation>
    <scope>NUCLEOTIDE SEQUENCE [LARGE SCALE GENOMIC DNA]</scope>
    <source>
        <strain evidence="2 3">DSM 23562</strain>
    </source>
</reference>
<dbReference type="PANTHER" id="PTHR16214:SF3">
    <property type="entry name" value="TRANSMEMBRANE PROTEIN 260"/>
    <property type="match status" value="1"/>
</dbReference>
<dbReference type="EMBL" id="JACHGW010000001">
    <property type="protein sequence ID" value="MBB6048978.1"/>
    <property type="molecule type" value="Genomic_DNA"/>
</dbReference>
<keyword evidence="3" id="KW-1185">Reference proteome</keyword>
<gene>
    <name evidence="2" type="ORF">HNQ39_000740</name>
</gene>
<feature type="transmembrane region" description="Helical" evidence="1">
    <location>
        <begin position="285"/>
        <end position="304"/>
    </location>
</feature>
<feature type="transmembrane region" description="Helical" evidence="1">
    <location>
        <begin position="77"/>
        <end position="96"/>
    </location>
</feature>
<protein>
    <submittedName>
        <fullName evidence="2">4-amino-4-deoxy-L-arabinose transferase-like glycosyltransferase</fullName>
    </submittedName>
</protein>
<dbReference type="AlphaFoldDB" id="A0A7W9W4W4"/>
<dbReference type="GO" id="GO:0016740">
    <property type="term" value="F:transferase activity"/>
    <property type="evidence" value="ECO:0007669"/>
    <property type="project" value="UniProtKB-KW"/>
</dbReference>
<keyword evidence="1" id="KW-0812">Transmembrane</keyword>
<dbReference type="InterPro" id="IPR021280">
    <property type="entry name" value="TMEM260-like"/>
</dbReference>
<evidence type="ECO:0000313" key="3">
    <source>
        <dbReference type="Proteomes" id="UP000520814"/>
    </source>
</evidence>
<keyword evidence="1" id="KW-0472">Membrane</keyword>
<comment type="caution">
    <text evidence="2">The sequence shown here is derived from an EMBL/GenBank/DDBJ whole genome shotgun (WGS) entry which is preliminary data.</text>
</comment>
<keyword evidence="1" id="KW-1133">Transmembrane helix</keyword>
<proteinExistence type="predicted"/>
<keyword evidence="2" id="KW-0808">Transferase</keyword>
<dbReference type="RefSeq" id="WP_184192598.1">
    <property type="nucleotide sequence ID" value="NZ_JACHGW010000001.1"/>
</dbReference>
<feature type="transmembrane region" description="Helical" evidence="1">
    <location>
        <begin position="253"/>
        <end position="278"/>
    </location>
</feature>
<evidence type="ECO:0000313" key="2">
    <source>
        <dbReference type="EMBL" id="MBB6048978.1"/>
    </source>
</evidence>
<feature type="transmembrane region" description="Helical" evidence="1">
    <location>
        <begin position="154"/>
        <end position="185"/>
    </location>
</feature>
<feature type="transmembrane region" description="Helical" evidence="1">
    <location>
        <begin position="52"/>
        <end position="70"/>
    </location>
</feature>
<organism evidence="2 3">
    <name type="scientific">Armatimonas rosea</name>
    <dbReference type="NCBI Taxonomy" id="685828"/>
    <lineage>
        <taxon>Bacteria</taxon>
        <taxon>Bacillati</taxon>
        <taxon>Armatimonadota</taxon>
        <taxon>Armatimonadia</taxon>
        <taxon>Armatimonadales</taxon>
        <taxon>Armatimonadaceae</taxon>
        <taxon>Armatimonas</taxon>
    </lineage>
</organism>
<dbReference type="Pfam" id="PF11028">
    <property type="entry name" value="TMEM260-like"/>
    <property type="match status" value="1"/>
</dbReference>
<feature type="transmembrane region" description="Helical" evidence="1">
    <location>
        <begin position="197"/>
        <end position="216"/>
    </location>
</feature>